<feature type="transmembrane region" description="Helical" evidence="1">
    <location>
        <begin position="210"/>
        <end position="228"/>
    </location>
</feature>
<keyword evidence="1" id="KW-0812">Transmembrane</keyword>
<dbReference type="GO" id="GO:0020037">
    <property type="term" value="F:heme binding"/>
    <property type="evidence" value="ECO:0007669"/>
    <property type="project" value="InterPro"/>
</dbReference>
<dbReference type="GO" id="GO:0005886">
    <property type="term" value="C:plasma membrane"/>
    <property type="evidence" value="ECO:0007669"/>
    <property type="project" value="TreeGrafter"/>
</dbReference>
<keyword evidence="1" id="KW-1133">Transmembrane helix</keyword>
<feature type="transmembrane region" description="Helical" evidence="1">
    <location>
        <begin position="175"/>
        <end position="198"/>
    </location>
</feature>
<feature type="domain" description="Cytochrome c assembly protein" evidence="2">
    <location>
        <begin position="46"/>
        <end position="262"/>
    </location>
</feature>
<evidence type="ECO:0000259" key="2">
    <source>
        <dbReference type="Pfam" id="PF01578"/>
    </source>
</evidence>
<gene>
    <name evidence="3" type="ORF">DFR31_0706</name>
</gene>
<evidence type="ECO:0000313" key="3">
    <source>
        <dbReference type="EMBL" id="RLK50799.1"/>
    </source>
</evidence>
<dbReference type="EMBL" id="RCDA01000001">
    <property type="protein sequence ID" value="RLK50799.1"/>
    <property type="molecule type" value="Genomic_DNA"/>
</dbReference>
<evidence type="ECO:0000313" key="4">
    <source>
        <dbReference type="Proteomes" id="UP000275461"/>
    </source>
</evidence>
<feature type="transmembrane region" description="Helical" evidence="1">
    <location>
        <begin position="131"/>
        <end position="154"/>
    </location>
</feature>
<dbReference type="AlphaFoldDB" id="A0A498C6U9"/>
<accession>A0A498C6U9</accession>
<keyword evidence="4" id="KW-1185">Reference proteome</keyword>
<dbReference type="Pfam" id="PF01578">
    <property type="entry name" value="Cytochrom_C_asm"/>
    <property type="match status" value="1"/>
</dbReference>
<keyword evidence="1" id="KW-0472">Membrane</keyword>
<evidence type="ECO:0000256" key="1">
    <source>
        <dbReference type="SAM" id="Phobius"/>
    </source>
</evidence>
<proteinExistence type="predicted"/>
<dbReference type="InterPro" id="IPR052372">
    <property type="entry name" value="YpjD/HemX"/>
</dbReference>
<dbReference type="GO" id="GO:0017004">
    <property type="term" value="P:cytochrome complex assembly"/>
    <property type="evidence" value="ECO:0007669"/>
    <property type="project" value="InterPro"/>
</dbReference>
<feature type="transmembrane region" description="Helical" evidence="1">
    <location>
        <begin position="62"/>
        <end position="83"/>
    </location>
</feature>
<feature type="transmembrane region" description="Helical" evidence="1">
    <location>
        <begin position="37"/>
        <end position="56"/>
    </location>
</feature>
<dbReference type="OrthoDB" id="9780793at2"/>
<comment type="caution">
    <text evidence="3">The sequence shown here is derived from an EMBL/GenBank/DDBJ whole genome shotgun (WGS) entry which is preliminary data.</text>
</comment>
<dbReference type="PANTHER" id="PTHR38034">
    <property type="entry name" value="INNER MEMBRANE PROTEIN YPJD"/>
    <property type="match status" value="1"/>
</dbReference>
<sequence>MLFFIAILAAALYLVAGGLLLQGLVRGKTDALRRNLPLWLAAGGALLHAIVAWSAVWTDAGLNLGFFNAWAVVSLFMVAGMLVATSRLPVCHLGIILLPMAALGVLLACTADCGTPVPREPGVDAHIISSMLAYSTLGLGAIQAVILAVLDYRLRHRQMGGFVRQLPALHTMEKQLFGMLWLGFVLLTVGLVTGMVFVQDLFGQHLVHKTTLSVVAWVVFGTLLVGRWRMGWRGQTAVRWTLGGFVALALAYFGSKFVLELLLG</sequence>
<name>A0A498C6U9_9GAMM</name>
<feature type="transmembrane region" description="Helical" evidence="1">
    <location>
        <begin position="240"/>
        <end position="259"/>
    </location>
</feature>
<reference evidence="3 4" key="1">
    <citation type="submission" date="2018-10" db="EMBL/GenBank/DDBJ databases">
        <title>Genomic Encyclopedia of Type Strains, Phase IV (KMG-IV): sequencing the most valuable type-strain genomes for metagenomic binning, comparative biology and taxonomic classification.</title>
        <authorList>
            <person name="Goeker M."/>
        </authorList>
    </citation>
    <scope>NUCLEOTIDE SEQUENCE [LARGE SCALE GENOMIC DNA]</scope>
    <source>
        <strain evidence="3 4">DSM 12769</strain>
    </source>
</reference>
<feature type="transmembrane region" description="Helical" evidence="1">
    <location>
        <begin position="6"/>
        <end position="25"/>
    </location>
</feature>
<dbReference type="PANTHER" id="PTHR38034:SF1">
    <property type="entry name" value="INNER MEMBRANE PROTEIN YPJD"/>
    <property type="match status" value="1"/>
</dbReference>
<dbReference type="InterPro" id="IPR002541">
    <property type="entry name" value="Cyt_c_assembly"/>
</dbReference>
<feature type="transmembrane region" description="Helical" evidence="1">
    <location>
        <begin position="90"/>
        <end position="111"/>
    </location>
</feature>
<organism evidence="3 4">
    <name type="scientific">Alkalispirillum mobile</name>
    <dbReference type="NCBI Taxonomy" id="85925"/>
    <lineage>
        <taxon>Bacteria</taxon>
        <taxon>Pseudomonadati</taxon>
        <taxon>Pseudomonadota</taxon>
        <taxon>Gammaproteobacteria</taxon>
        <taxon>Chromatiales</taxon>
        <taxon>Ectothiorhodospiraceae</taxon>
        <taxon>Alkalispirillum</taxon>
    </lineage>
</organism>
<dbReference type="Proteomes" id="UP000275461">
    <property type="component" value="Unassembled WGS sequence"/>
</dbReference>
<dbReference type="RefSeq" id="WP_121441256.1">
    <property type="nucleotide sequence ID" value="NZ_RCDA01000001.1"/>
</dbReference>
<protein>
    <submittedName>
        <fullName evidence="3">ABC-type uncharacterized transport system permease subunit</fullName>
    </submittedName>
</protein>